<evidence type="ECO:0000256" key="6">
    <source>
        <dbReference type="ARBA" id="ARBA00022847"/>
    </source>
</evidence>
<sequence>MATGASLPSVGAIVLVCVATLTLGVLGMRLARGTSDFYVAGRAVSPWRNASAIGGEYLSAASYLGVAGLVYTQGADMLWLPVGYTIGYLVLLVLVAAPLRRSGAYTLPDFAEVRLRSQPVRLLSAGLVVGIGWLYLLPQMQGAGLALQHVSGLPTWVGGVVVAAVITAGVVGGGMRSITLVQAFQYWIKLSAIAVPAFVLVFVWLRDGAPSPVADDHWWEPLTGPREDHRLYTTYSTLLALCLGTMGLPHIVVRFYTNPDGRAARRTTVAVLALLGLFYVFPPVYGVLGRVYLPAAGVRADEVVLGLPQAVVPGLSADALTAMLAGGAFAAFLSTASGLALSVAGALDQDVLRRVVLRRTAGDAHPVQTFRVAAVVGVLVPLVISQLVDPVGISLAVGHAFAIAASTFAPLVILGVWWRRLTPPGAAAGILVGGVCSIGAASLNILGGGTSGWSAPLLEAPAAWSAPLAVVVMIGVSLATPRSVPAATASVMARLHTPEAVLPDR</sequence>
<comment type="similarity">
    <text evidence="2 11">Belongs to the sodium:solute symporter (SSF) (TC 2.A.21) family.</text>
</comment>
<feature type="transmembrane region" description="Helical" evidence="12">
    <location>
        <begin position="12"/>
        <end position="31"/>
    </location>
</feature>
<keyword evidence="6" id="KW-0769">Symport</keyword>
<feature type="transmembrane region" description="Helical" evidence="12">
    <location>
        <begin position="322"/>
        <end position="347"/>
    </location>
</feature>
<evidence type="ECO:0000256" key="10">
    <source>
        <dbReference type="ARBA" id="ARBA00023136"/>
    </source>
</evidence>
<evidence type="ECO:0000256" key="1">
    <source>
        <dbReference type="ARBA" id="ARBA00004651"/>
    </source>
</evidence>
<feature type="transmembrane region" description="Helical" evidence="12">
    <location>
        <begin position="156"/>
        <end position="174"/>
    </location>
</feature>
<dbReference type="PANTHER" id="PTHR48086">
    <property type="entry name" value="SODIUM/PROLINE SYMPORTER-RELATED"/>
    <property type="match status" value="1"/>
</dbReference>
<dbReference type="InterPro" id="IPR038377">
    <property type="entry name" value="Na/Glc_symporter_sf"/>
</dbReference>
<gene>
    <name evidence="13" type="ORF">AWH69_05495</name>
</gene>
<feature type="transmembrane region" description="Helical" evidence="12">
    <location>
        <begin position="466"/>
        <end position="484"/>
    </location>
</feature>
<evidence type="ECO:0000256" key="4">
    <source>
        <dbReference type="ARBA" id="ARBA00022475"/>
    </source>
</evidence>
<dbReference type="GO" id="GO:0015293">
    <property type="term" value="F:symporter activity"/>
    <property type="evidence" value="ECO:0007669"/>
    <property type="project" value="UniProtKB-KW"/>
</dbReference>
<dbReference type="CDD" id="cd11480">
    <property type="entry name" value="SLC5sbd_u4"/>
    <property type="match status" value="1"/>
</dbReference>
<reference evidence="13 14" key="1">
    <citation type="submission" date="2016-01" db="EMBL/GenBank/DDBJ databases">
        <title>Janibacter melonis strain CD11_4 genome sequencing and assembly.</title>
        <authorList>
            <person name="Nair G.R."/>
            <person name="Kaur G."/>
            <person name="Chander A.M."/>
            <person name="Mayilraj S."/>
        </authorList>
    </citation>
    <scope>NUCLEOTIDE SEQUENCE [LARGE SCALE GENOMIC DNA]</scope>
    <source>
        <strain evidence="13 14">CD11-4</strain>
    </source>
</reference>
<dbReference type="InterPro" id="IPR050277">
    <property type="entry name" value="Sodium:Solute_Symporter"/>
</dbReference>
<evidence type="ECO:0000256" key="12">
    <source>
        <dbReference type="SAM" id="Phobius"/>
    </source>
</evidence>
<keyword evidence="3" id="KW-0813">Transport</keyword>
<dbReference type="EMBL" id="LQZG01000002">
    <property type="protein sequence ID" value="OAB88144.1"/>
    <property type="molecule type" value="Genomic_DNA"/>
</dbReference>
<feature type="transmembrane region" description="Helical" evidence="12">
    <location>
        <begin position="186"/>
        <end position="205"/>
    </location>
</feature>
<feature type="transmembrane region" description="Helical" evidence="12">
    <location>
        <begin position="368"/>
        <end position="387"/>
    </location>
</feature>
<dbReference type="InterPro" id="IPR018212">
    <property type="entry name" value="Na/solute_symporter_CS"/>
</dbReference>
<name>A0A176QEN3_9MICO</name>
<accession>A0A176QEN3</accession>
<dbReference type="GO" id="GO:0006847">
    <property type="term" value="P:plasma membrane acetate transport"/>
    <property type="evidence" value="ECO:0007669"/>
    <property type="project" value="TreeGrafter"/>
</dbReference>
<keyword evidence="7 12" id="KW-1133">Transmembrane helix</keyword>
<evidence type="ECO:0000313" key="13">
    <source>
        <dbReference type="EMBL" id="OAB88144.1"/>
    </source>
</evidence>
<feature type="transmembrane region" description="Helical" evidence="12">
    <location>
        <begin position="393"/>
        <end position="418"/>
    </location>
</feature>
<feature type="transmembrane region" description="Helical" evidence="12">
    <location>
        <begin position="52"/>
        <end position="72"/>
    </location>
</feature>
<dbReference type="GO" id="GO:0006811">
    <property type="term" value="P:monoatomic ion transport"/>
    <property type="evidence" value="ECO:0007669"/>
    <property type="project" value="UniProtKB-KW"/>
</dbReference>
<dbReference type="GO" id="GO:0005886">
    <property type="term" value="C:plasma membrane"/>
    <property type="evidence" value="ECO:0007669"/>
    <property type="project" value="UniProtKB-SubCell"/>
</dbReference>
<dbReference type="Gene3D" id="1.20.1730.10">
    <property type="entry name" value="Sodium/glucose cotransporter"/>
    <property type="match status" value="1"/>
</dbReference>
<dbReference type="PROSITE" id="PS00457">
    <property type="entry name" value="NA_SOLUT_SYMP_2"/>
    <property type="match status" value="1"/>
</dbReference>
<feature type="transmembrane region" description="Helical" evidence="12">
    <location>
        <begin position="269"/>
        <end position="288"/>
    </location>
</feature>
<evidence type="ECO:0000256" key="2">
    <source>
        <dbReference type="ARBA" id="ARBA00006434"/>
    </source>
</evidence>
<evidence type="ECO:0000256" key="7">
    <source>
        <dbReference type="ARBA" id="ARBA00022989"/>
    </source>
</evidence>
<comment type="caution">
    <text evidence="13">The sequence shown here is derived from an EMBL/GenBank/DDBJ whole genome shotgun (WGS) entry which is preliminary data.</text>
</comment>
<evidence type="ECO:0000256" key="11">
    <source>
        <dbReference type="RuleBase" id="RU362091"/>
    </source>
</evidence>
<dbReference type="STRING" id="262209.AWH69_05495"/>
<feature type="transmembrane region" description="Helical" evidence="12">
    <location>
        <begin position="235"/>
        <end position="257"/>
    </location>
</feature>
<proteinExistence type="inferred from homology"/>
<feature type="transmembrane region" description="Helical" evidence="12">
    <location>
        <begin position="120"/>
        <end position="136"/>
    </location>
</feature>
<dbReference type="PANTHER" id="PTHR48086:SF6">
    <property type="entry name" value="CATION_ACETATE SYMPORTER ACTP"/>
    <property type="match status" value="1"/>
</dbReference>
<keyword evidence="10 12" id="KW-0472">Membrane</keyword>
<feature type="transmembrane region" description="Helical" evidence="12">
    <location>
        <begin position="425"/>
        <end position="446"/>
    </location>
</feature>
<dbReference type="GO" id="GO:0015123">
    <property type="term" value="F:acetate transmembrane transporter activity"/>
    <property type="evidence" value="ECO:0007669"/>
    <property type="project" value="TreeGrafter"/>
</dbReference>
<evidence type="ECO:0000256" key="3">
    <source>
        <dbReference type="ARBA" id="ARBA00022448"/>
    </source>
</evidence>
<dbReference type="Pfam" id="PF00474">
    <property type="entry name" value="SSF"/>
    <property type="match status" value="1"/>
</dbReference>
<evidence type="ECO:0000313" key="14">
    <source>
        <dbReference type="Proteomes" id="UP000076976"/>
    </source>
</evidence>
<keyword evidence="9" id="KW-0406">Ion transport</keyword>
<protein>
    <submittedName>
        <fullName evidence="13">Cation acetate symporter</fullName>
    </submittedName>
</protein>
<keyword evidence="8" id="KW-0915">Sodium</keyword>
<organism evidence="13 14">
    <name type="scientific">Janibacter melonis</name>
    <dbReference type="NCBI Taxonomy" id="262209"/>
    <lineage>
        <taxon>Bacteria</taxon>
        <taxon>Bacillati</taxon>
        <taxon>Actinomycetota</taxon>
        <taxon>Actinomycetes</taxon>
        <taxon>Micrococcales</taxon>
        <taxon>Intrasporangiaceae</taxon>
        <taxon>Janibacter</taxon>
    </lineage>
</organism>
<keyword evidence="14" id="KW-1185">Reference proteome</keyword>
<dbReference type="Proteomes" id="UP000076976">
    <property type="component" value="Unassembled WGS sequence"/>
</dbReference>
<dbReference type="InterPro" id="IPR001734">
    <property type="entry name" value="Na/solute_symporter"/>
</dbReference>
<evidence type="ECO:0000256" key="9">
    <source>
        <dbReference type="ARBA" id="ARBA00023065"/>
    </source>
</evidence>
<feature type="transmembrane region" description="Helical" evidence="12">
    <location>
        <begin position="78"/>
        <end position="99"/>
    </location>
</feature>
<evidence type="ECO:0000256" key="5">
    <source>
        <dbReference type="ARBA" id="ARBA00022692"/>
    </source>
</evidence>
<comment type="subcellular location">
    <subcellularLocation>
        <location evidence="1">Cell membrane</location>
        <topology evidence="1">Multi-pass membrane protein</topology>
    </subcellularLocation>
</comment>
<keyword evidence="4" id="KW-1003">Cell membrane</keyword>
<keyword evidence="5 12" id="KW-0812">Transmembrane</keyword>
<evidence type="ECO:0000256" key="8">
    <source>
        <dbReference type="ARBA" id="ARBA00023053"/>
    </source>
</evidence>
<dbReference type="PROSITE" id="PS50283">
    <property type="entry name" value="NA_SOLUT_SYMP_3"/>
    <property type="match status" value="1"/>
</dbReference>
<dbReference type="AlphaFoldDB" id="A0A176QEN3"/>